<feature type="region of interest" description="Disordered" evidence="3">
    <location>
        <begin position="1"/>
        <end position="107"/>
    </location>
</feature>
<dbReference type="InterPro" id="IPR011257">
    <property type="entry name" value="DNA_glycosylase"/>
</dbReference>
<comment type="subcellular location">
    <subcellularLocation>
        <location evidence="1">Nucleus</location>
    </subcellularLocation>
</comment>
<evidence type="ECO:0000313" key="5">
    <source>
        <dbReference type="Proteomes" id="UP000024837"/>
    </source>
</evidence>
<dbReference type="Proteomes" id="UP000024837">
    <property type="component" value="Unassembled WGS sequence"/>
</dbReference>
<feature type="compositionally biased region" description="Basic residues" evidence="3">
    <location>
        <begin position="411"/>
        <end position="423"/>
    </location>
</feature>
<feature type="region of interest" description="Disordered" evidence="3">
    <location>
        <begin position="199"/>
        <end position="220"/>
    </location>
</feature>
<accession>W7HTP4</accession>
<feature type="region of interest" description="Disordered" evidence="3">
    <location>
        <begin position="327"/>
        <end position="525"/>
    </location>
</feature>
<evidence type="ECO:0008006" key="6">
    <source>
        <dbReference type="Google" id="ProtNLM"/>
    </source>
</evidence>
<protein>
    <recommendedName>
        <fullName evidence="6">HhH-GPD domain-containing protein</fullName>
    </recommendedName>
</protein>
<evidence type="ECO:0000256" key="1">
    <source>
        <dbReference type="ARBA" id="ARBA00004123"/>
    </source>
</evidence>
<feature type="compositionally biased region" description="Low complexity" evidence="3">
    <location>
        <begin position="45"/>
        <end position="55"/>
    </location>
</feature>
<keyword evidence="5" id="KW-1185">Reference proteome</keyword>
<feature type="compositionally biased region" description="Basic residues" evidence="3">
    <location>
        <begin position="1"/>
        <end position="10"/>
    </location>
</feature>
<dbReference type="GO" id="GO:0005634">
    <property type="term" value="C:nucleus"/>
    <property type="evidence" value="ECO:0007669"/>
    <property type="project" value="UniProtKB-SubCell"/>
</dbReference>
<dbReference type="AlphaFoldDB" id="W7HTP4"/>
<dbReference type="GO" id="GO:0006281">
    <property type="term" value="P:DNA repair"/>
    <property type="evidence" value="ECO:0007669"/>
    <property type="project" value="InterPro"/>
</dbReference>
<feature type="compositionally biased region" description="Basic residues" evidence="3">
    <location>
        <begin position="346"/>
        <end position="355"/>
    </location>
</feature>
<evidence type="ECO:0000256" key="3">
    <source>
        <dbReference type="SAM" id="MobiDB-lite"/>
    </source>
</evidence>
<evidence type="ECO:0000256" key="2">
    <source>
        <dbReference type="ARBA" id="ARBA00023242"/>
    </source>
</evidence>
<organism evidence="4 5">
    <name type="scientific">Drechslerella stenobrocha 248</name>
    <dbReference type="NCBI Taxonomy" id="1043628"/>
    <lineage>
        <taxon>Eukaryota</taxon>
        <taxon>Fungi</taxon>
        <taxon>Dikarya</taxon>
        <taxon>Ascomycota</taxon>
        <taxon>Pezizomycotina</taxon>
        <taxon>Orbiliomycetes</taxon>
        <taxon>Orbiliales</taxon>
        <taxon>Orbiliaceae</taxon>
        <taxon>Drechslerella</taxon>
    </lineage>
</organism>
<gene>
    <name evidence="4" type="ORF">DRE_00459</name>
</gene>
<dbReference type="HOGENOM" id="CLU_366818_0_0_1"/>
<feature type="compositionally biased region" description="Basic and acidic residues" evidence="3">
    <location>
        <begin position="389"/>
        <end position="410"/>
    </location>
</feature>
<reference evidence="4 5" key="1">
    <citation type="submission" date="2013-05" db="EMBL/GenBank/DDBJ databases">
        <title>Drechslerella stenobrocha genome reveals carnivorous origination and mechanical trapping mechanism of predatory fungi.</title>
        <authorList>
            <person name="Liu X."/>
            <person name="Zhang W."/>
            <person name="Liu K."/>
        </authorList>
    </citation>
    <scope>NUCLEOTIDE SEQUENCE [LARGE SCALE GENOMIC DNA]</scope>
    <source>
        <strain evidence="4 5">248</strain>
    </source>
</reference>
<feature type="compositionally biased region" description="Basic and acidic residues" evidence="3">
    <location>
        <begin position="367"/>
        <end position="380"/>
    </location>
</feature>
<dbReference type="GO" id="GO:0003677">
    <property type="term" value="F:DNA binding"/>
    <property type="evidence" value="ECO:0007669"/>
    <property type="project" value="InterPro"/>
</dbReference>
<feature type="compositionally biased region" description="Basic and acidic residues" evidence="3">
    <location>
        <begin position="470"/>
        <end position="481"/>
    </location>
</feature>
<dbReference type="GO" id="GO:0003824">
    <property type="term" value="F:catalytic activity"/>
    <property type="evidence" value="ECO:0007669"/>
    <property type="project" value="InterPro"/>
</dbReference>
<name>W7HTP4_9PEZI</name>
<keyword evidence="2" id="KW-0539">Nucleus</keyword>
<dbReference type="InterPro" id="IPR045138">
    <property type="entry name" value="MeCP2/MBD4"/>
</dbReference>
<dbReference type="OrthoDB" id="10265068at2759"/>
<sequence length="760" mass="84992">MPPVRRRGHKKADNADCDTRSKYFPHTEKEPQKPIRLQRRLQNSPAHPDADAPAARKSCEDTGPSGEGDCGIAIQKPTTPARSGVRRPTTLSSADVATQGRGPNVNEAVSTKNIRHRWGESTTARVNTASNERFFLSSDPALMEESPHFASAVREQRRGLFGPRSRLQVSAPTPLEMVNPGTPRVRELSDYTEDTIVRDARDKPPTGPHQISPGFSATSPLHVRPMLSVDGGVNTNAEQSGPREWREGFDFIEYVRYVFNPEKDTVALTQAIENIRNHGKWNVGAPPQALEDTSCSLDSRKCSNPRVSALAATHAIILSGLRNRREGEDCGEELNGGQTREQPREKKPRKRKSHHSDRGIGSNSGVEKQDTKEIKRGKDSKGKKHKKCRSTDHPEILRQKKKDRQEERRAEKKLRRKQRKQKRREQQEKAKKSKEREGQEAIEHLSNPSGGSVEVHAPQRILVGPPVFERAGDVGGKETDQTPRGTMPLGENRPKKVKPPPSPKMAQSHTDSGSPSVSPSKRVPAGTSIIVPPPLDAPEFGLIQEEVRHNPYHLLVAVVFLQKTKGSSAIPVFRDFIKRWPNPEQLLLHSSEEETREWFLPLGLQATRAKTVWNIAAHFSRVNPSSNNTGPELWMVRNDYRPEDPTGYNRKWGCIIGGIPGCGKYAIDSWRIFCMKPGEGGFLHGTTVGSRKKQETDFSQEPLPTVVYPKRFAPGDEEWRKIWVDDPKLDKELKAYVRWMHAKDAAGFGSTKLGPIPSVY</sequence>
<dbReference type="PANTHER" id="PTHR15074">
    <property type="entry name" value="METHYL-CPG-BINDING PROTEIN"/>
    <property type="match status" value="1"/>
</dbReference>
<dbReference type="PANTHER" id="PTHR15074:SF0">
    <property type="entry name" value="METHYL-CPG-BINDING DOMAIN PROTEIN 4-LIKE PROTEIN"/>
    <property type="match status" value="1"/>
</dbReference>
<evidence type="ECO:0000313" key="4">
    <source>
        <dbReference type="EMBL" id="EWC47491.1"/>
    </source>
</evidence>
<feature type="compositionally biased region" description="Basic and acidic residues" evidence="3">
    <location>
        <begin position="11"/>
        <end position="33"/>
    </location>
</feature>
<dbReference type="Gene3D" id="1.10.340.30">
    <property type="entry name" value="Hypothetical protein, domain 2"/>
    <property type="match status" value="1"/>
</dbReference>
<dbReference type="EMBL" id="KI966410">
    <property type="protein sequence ID" value="EWC47491.1"/>
    <property type="molecule type" value="Genomic_DNA"/>
</dbReference>
<proteinExistence type="predicted"/>
<feature type="compositionally biased region" description="Polar residues" evidence="3">
    <location>
        <begin position="505"/>
        <end position="519"/>
    </location>
</feature>
<dbReference type="SUPFAM" id="SSF48150">
    <property type="entry name" value="DNA-glycosylase"/>
    <property type="match status" value="1"/>
</dbReference>
<feature type="compositionally biased region" description="Basic and acidic residues" evidence="3">
    <location>
        <begin position="424"/>
        <end position="443"/>
    </location>
</feature>